<proteinExistence type="predicted"/>
<sequence length="109" mass="12550">MTDLLLMDNDDRSLLMEKGEIIAFNDGKGEKNRFIDVETNVGRFLFVVLKKRTALLMEKEATLWLGWTFCSDNASKGTCETSFSSHINSKIKRKLNMQFETSRVIIPRN</sequence>
<protein>
    <submittedName>
        <fullName evidence="1">Uncharacterized protein</fullName>
    </submittedName>
</protein>
<evidence type="ECO:0000313" key="2">
    <source>
        <dbReference type="Proteomes" id="UP001054945"/>
    </source>
</evidence>
<dbReference type="EMBL" id="BPLR01014202">
    <property type="protein sequence ID" value="GIY67112.1"/>
    <property type="molecule type" value="Genomic_DNA"/>
</dbReference>
<name>A0AAV4VA39_CAEEX</name>
<reference evidence="1 2" key="1">
    <citation type="submission" date="2021-06" db="EMBL/GenBank/DDBJ databases">
        <title>Caerostris extrusa draft genome.</title>
        <authorList>
            <person name="Kono N."/>
            <person name="Arakawa K."/>
        </authorList>
    </citation>
    <scope>NUCLEOTIDE SEQUENCE [LARGE SCALE GENOMIC DNA]</scope>
</reference>
<comment type="caution">
    <text evidence="1">The sequence shown here is derived from an EMBL/GenBank/DDBJ whole genome shotgun (WGS) entry which is preliminary data.</text>
</comment>
<organism evidence="1 2">
    <name type="scientific">Caerostris extrusa</name>
    <name type="common">Bark spider</name>
    <name type="synonym">Caerostris bankana</name>
    <dbReference type="NCBI Taxonomy" id="172846"/>
    <lineage>
        <taxon>Eukaryota</taxon>
        <taxon>Metazoa</taxon>
        <taxon>Ecdysozoa</taxon>
        <taxon>Arthropoda</taxon>
        <taxon>Chelicerata</taxon>
        <taxon>Arachnida</taxon>
        <taxon>Araneae</taxon>
        <taxon>Araneomorphae</taxon>
        <taxon>Entelegynae</taxon>
        <taxon>Araneoidea</taxon>
        <taxon>Araneidae</taxon>
        <taxon>Caerostris</taxon>
    </lineage>
</organism>
<keyword evidence="2" id="KW-1185">Reference proteome</keyword>
<gene>
    <name evidence="1" type="ORF">CEXT_266171</name>
</gene>
<evidence type="ECO:0000313" key="1">
    <source>
        <dbReference type="EMBL" id="GIY67112.1"/>
    </source>
</evidence>
<dbReference type="Proteomes" id="UP001054945">
    <property type="component" value="Unassembled WGS sequence"/>
</dbReference>
<dbReference type="AlphaFoldDB" id="A0AAV4VA39"/>
<accession>A0AAV4VA39</accession>